<sequence length="108" mass="12093">MDFSFDAVASKCAHQMAQYQNCVQANQHGDWGTICREQGRALTKCADESVPYLAEMKRACFTHIEAYRTCLDKHGSKSDEVVQAECGGALKKLWDCTDAQKKKIDEAK</sequence>
<dbReference type="PANTHER" id="PTHR47106">
    <property type="entry name" value="COILED-COIL-HELIX-COILED-COIL-HELIX DOMAIN-CONTAINING PROTEIN 5"/>
    <property type="match status" value="1"/>
</dbReference>
<dbReference type="OrthoDB" id="2581252at2759"/>
<evidence type="ECO:0000259" key="1">
    <source>
        <dbReference type="Pfam" id="PF16860"/>
    </source>
</evidence>
<accession>A0A0J1B4W2</accession>
<proteinExistence type="predicted"/>
<dbReference type="PROSITE" id="PS51808">
    <property type="entry name" value="CHCH"/>
    <property type="match status" value="1"/>
</dbReference>
<dbReference type="InterPro" id="IPR052848">
    <property type="entry name" value="CHCH_domain-containing_protein"/>
</dbReference>
<dbReference type="EMBL" id="KQ087202">
    <property type="protein sequence ID" value="KLT42724.1"/>
    <property type="molecule type" value="Genomic_DNA"/>
</dbReference>
<dbReference type="InterPro" id="IPR031731">
    <property type="entry name" value="CX9C"/>
</dbReference>
<dbReference type="Gene3D" id="1.10.287.2900">
    <property type="match status" value="2"/>
</dbReference>
<dbReference type="RefSeq" id="XP_018279215.1">
    <property type="nucleotide sequence ID" value="XM_018423044.1"/>
</dbReference>
<keyword evidence="3" id="KW-1185">Reference proteome</keyword>
<dbReference type="Pfam" id="PF16860">
    <property type="entry name" value="CX9C"/>
    <property type="match status" value="1"/>
</dbReference>
<evidence type="ECO:0000313" key="3">
    <source>
        <dbReference type="Proteomes" id="UP000053611"/>
    </source>
</evidence>
<dbReference type="Proteomes" id="UP000053611">
    <property type="component" value="Unassembled WGS sequence"/>
</dbReference>
<dbReference type="GO" id="GO:0045333">
    <property type="term" value="P:cellular respiration"/>
    <property type="evidence" value="ECO:0007669"/>
    <property type="project" value="TreeGrafter"/>
</dbReference>
<dbReference type="PANTHER" id="PTHR47106:SF1">
    <property type="entry name" value="COILED-COIL-HELIX-COILED-COIL-HELIX DOMAIN-CONTAINING PROTEIN 5"/>
    <property type="match status" value="1"/>
</dbReference>
<dbReference type="GO" id="GO:0005758">
    <property type="term" value="C:mitochondrial intermembrane space"/>
    <property type="evidence" value="ECO:0007669"/>
    <property type="project" value="TreeGrafter"/>
</dbReference>
<protein>
    <recommendedName>
        <fullName evidence="1">IMS import disulfide relay-system CHCH-CHCH-like Cx9C domain-containing protein</fullName>
    </recommendedName>
</protein>
<feature type="domain" description="IMS import disulfide relay-system CHCH-CHCH-like Cx9C" evidence="1">
    <location>
        <begin position="7"/>
        <end position="50"/>
    </location>
</feature>
<reference evidence="2 3" key="1">
    <citation type="submission" date="2015-03" db="EMBL/GenBank/DDBJ databases">
        <title>Genomics and transcriptomics of the oil-accumulating basidiomycete yeast T. oleaginosus allow insights into substrate utilization and the diverse evolutionary trajectories of mating systems in fungi.</title>
        <authorList>
            <consortium name="DOE Joint Genome Institute"/>
            <person name="Kourist R."/>
            <person name="Kracht O."/>
            <person name="Bracharz F."/>
            <person name="Lipzen A."/>
            <person name="Nolan M."/>
            <person name="Ohm R."/>
            <person name="Grigoriev I."/>
            <person name="Sun S."/>
            <person name="Heitman J."/>
            <person name="Bruck T."/>
            <person name="Nowrousian M."/>
        </authorList>
    </citation>
    <scope>NUCLEOTIDE SEQUENCE [LARGE SCALE GENOMIC DNA]</scope>
    <source>
        <strain evidence="2 3">IBC0246</strain>
    </source>
</reference>
<evidence type="ECO:0000313" key="2">
    <source>
        <dbReference type="EMBL" id="KLT42724.1"/>
    </source>
</evidence>
<organism evidence="2 3">
    <name type="scientific">Cutaneotrichosporon oleaginosum</name>
    <dbReference type="NCBI Taxonomy" id="879819"/>
    <lineage>
        <taxon>Eukaryota</taxon>
        <taxon>Fungi</taxon>
        <taxon>Dikarya</taxon>
        <taxon>Basidiomycota</taxon>
        <taxon>Agaricomycotina</taxon>
        <taxon>Tremellomycetes</taxon>
        <taxon>Trichosporonales</taxon>
        <taxon>Trichosporonaceae</taxon>
        <taxon>Cutaneotrichosporon</taxon>
    </lineage>
</organism>
<gene>
    <name evidence="2" type="ORF">CC85DRAFT_285264</name>
</gene>
<dbReference type="GeneID" id="28983647"/>
<dbReference type="AlphaFoldDB" id="A0A0J1B4W2"/>
<name>A0A0J1B4W2_9TREE</name>